<keyword evidence="10" id="KW-1185">Reference proteome</keyword>
<dbReference type="GO" id="GO:0015031">
    <property type="term" value="P:protein transport"/>
    <property type="evidence" value="ECO:0007669"/>
    <property type="project" value="UniProtKB-KW"/>
</dbReference>
<evidence type="ECO:0000313" key="9">
    <source>
        <dbReference type="EMBL" id="EDY17269.1"/>
    </source>
</evidence>
<dbReference type="InterPro" id="IPR003400">
    <property type="entry name" value="ExbD"/>
</dbReference>
<comment type="subcellular location">
    <subcellularLocation>
        <location evidence="1">Cell membrane</location>
        <topology evidence="1">Single-pass membrane protein</topology>
    </subcellularLocation>
    <subcellularLocation>
        <location evidence="7">Cell membrane</location>
        <topology evidence="7">Single-pass type II membrane protein</topology>
    </subcellularLocation>
</comment>
<dbReference type="EMBL" id="ABVL01000022">
    <property type="protein sequence ID" value="EDY17269.1"/>
    <property type="molecule type" value="Genomic_DNA"/>
</dbReference>
<dbReference type="FunCoup" id="B4D8P7">
    <property type="interactions" value="153"/>
</dbReference>
<dbReference type="GO" id="GO:0005886">
    <property type="term" value="C:plasma membrane"/>
    <property type="evidence" value="ECO:0007669"/>
    <property type="project" value="UniProtKB-SubCell"/>
</dbReference>
<gene>
    <name evidence="9" type="ORF">CfE428DRAFT_5287</name>
</gene>
<keyword evidence="5 8" id="KW-1133">Transmembrane helix</keyword>
<comment type="similarity">
    <text evidence="2 7">Belongs to the ExbD/TolR family.</text>
</comment>
<evidence type="ECO:0000256" key="4">
    <source>
        <dbReference type="ARBA" id="ARBA00022692"/>
    </source>
</evidence>
<dbReference type="GO" id="GO:0022857">
    <property type="term" value="F:transmembrane transporter activity"/>
    <property type="evidence" value="ECO:0007669"/>
    <property type="project" value="InterPro"/>
</dbReference>
<dbReference type="RefSeq" id="WP_006982608.1">
    <property type="nucleotide sequence ID" value="NZ_ABVL01000022.1"/>
</dbReference>
<reference evidence="9 10" key="1">
    <citation type="journal article" date="2011" name="J. Bacteriol.">
        <title>Genome sequence of Chthoniobacter flavus Ellin428, an aerobic heterotrophic soil bacterium.</title>
        <authorList>
            <person name="Kant R."/>
            <person name="van Passel M.W."/>
            <person name="Palva A."/>
            <person name="Lucas S."/>
            <person name="Lapidus A."/>
            <person name="Glavina Del Rio T."/>
            <person name="Dalin E."/>
            <person name="Tice H."/>
            <person name="Bruce D."/>
            <person name="Goodwin L."/>
            <person name="Pitluck S."/>
            <person name="Larimer F.W."/>
            <person name="Land M.L."/>
            <person name="Hauser L."/>
            <person name="Sangwan P."/>
            <person name="de Vos W.M."/>
            <person name="Janssen P.H."/>
            <person name="Smidt H."/>
        </authorList>
    </citation>
    <scope>NUCLEOTIDE SEQUENCE [LARGE SCALE GENOMIC DNA]</scope>
    <source>
        <strain evidence="9 10">Ellin428</strain>
    </source>
</reference>
<comment type="caution">
    <text evidence="9">The sequence shown here is derived from an EMBL/GenBank/DDBJ whole genome shotgun (WGS) entry which is preliminary data.</text>
</comment>
<evidence type="ECO:0000256" key="6">
    <source>
        <dbReference type="ARBA" id="ARBA00023136"/>
    </source>
</evidence>
<evidence type="ECO:0000256" key="1">
    <source>
        <dbReference type="ARBA" id="ARBA00004162"/>
    </source>
</evidence>
<dbReference type="STRING" id="497964.CfE428DRAFT_5287"/>
<name>B4D8P7_9BACT</name>
<dbReference type="InParanoid" id="B4D8P7"/>
<keyword evidence="4 7" id="KW-0812">Transmembrane</keyword>
<keyword evidence="6 8" id="KW-0472">Membrane</keyword>
<evidence type="ECO:0000256" key="3">
    <source>
        <dbReference type="ARBA" id="ARBA00022475"/>
    </source>
</evidence>
<keyword evidence="7" id="KW-0653">Protein transport</keyword>
<evidence type="ECO:0000313" key="10">
    <source>
        <dbReference type="Proteomes" id="UP000005824"/>
    </source>
</evidence>
<dbReference type="Pfam" id="PF02472">
    <property type="entry name" value="ExbD"/>
    <property type="match status" value="1"/>
</dbReference>
<dbReference type="Proteomes" id="UP000005824">
    <property type="component" value="Unassembled WGS sequence"/>
</dbReference>
<organism evidence="9 10">
    <name type="scientific">Chthoniobacter flavus Ellin428</name>
    <dbReference type="NCBI Taxonomy" id="497964"/>
    <lineage>
        <taxon>Bacteria</taxon>
        <taxon>Pseudomonadati</taxon>
        <taxon>Verrucomicrobiota</taxon>
        <taxon>Spartobacteria</taxon>
        <taxon>Chthoniobacterales</taxon>
        <taxon>Chthoniobacteraceae</taxon>
        <taxon>Chthoniobacter</taxon>
    </lineage>
</organism>
<dbReference type="Gene3D" id="3.30.420.270">
    <property type="match status" value="1"/>
</dbReference>
<dbReference type="eggNOG" id="COG0848">
    <property type="taxonomic scope" value="Bacteria"/>
</dbReference>
<evidence type="ECO:0000256" key="5">
    <source>
        <dbReference type="ARBA" id="ARBA00022989"/>
    </source>
</evidence>
<evidence type="ECO:0000256" key="7">
    <source>
        <dbReference type="RuleBase" id="RU003879"/>
    </source>
</evidence>
<dbReference type="PANTHER" id="PTHR30558">
    <property type="entry name" value="EXBD MEMBRANE COMPONENT OF PMF-DRIVEN MACROMOLECULE IMPORT SYSTEM"/>
    <property type="match status" value="1"/>
</dbReference>
<evidence type="ECO:0000256" key="2">
    <source>
        <dbReference type="ARBA" id="ARBA00005811"/>
    </source>
</evidence>
<dbReference type="AlphaFoldDB" id="B4D8P7"/>
<accession>B4D8P7</accession>
<keyword evidence="7" id="KW-0813">Transport</keyword>
<keyword evidence="3" id="KW-1003">Cell membrane</keyword>
<protein>
    <submittedName>
        <fullName evidence="9">Biopolymer transport protein ExbD/TolR</fullName>
    </submittedName>
</protein>
<sequence length="138" mass="15292">MRRFSDRHSLHTVSELNVTPLLDLAFVLLIIFMITTPLMENSVDLVIPTSEAAKHAIDPHAVQTVAINREGLIQFNNEPTDVQQLESSLTALKESNPEVAVVIRSDKELSVQKLIDVMDAVQRAKITKVGVVTNPEKP</sequence>
<proteinExistence type="inferred from homology"/>
<feature type="transmembrane region" description="Helical" evidence="8">
    <location>
        <begin position="21"/>
        <end position="39"/>
    </location>
</feature>
<evidence type="ECO:0000256" key="8">
    <source>
        <dbReference type="SAM" id="Phobius"/>
    </source>
</evidence>